<gene>
    <name evidence="1" type="ORF">BDN70DRAFT_988583</name>
</gene>
<protein>
    <submittedName>
        <fullName evidence="1">Uncharacterized protein</fullName>
    </submittedName>
</protein>
<organism evidence="1 2">
    <name type="scientific">Pholiota conissans</name>
    <dbReference type="NCBI Taxonomy" id="109636"/>
    <lineage>
        <taxon>Eukaryota</taxon>
        <taxon>Fungi</taxon>
        <taxon>Dikarya</taxon>
        <taxon>Basidiomycota</taxon>
        <taxon>Agaricomycotina</taxon>
        <taxon>Agaricomycetes</taxon>
        <taxon>Agaricomycetidae</taxon>
        <taxon>Agaricales</taxon>
        <taxon>Agaricineae</taxon>
        <taxon>Strophariaceae</taxon>
        <taxon>Pholiota</taxon>
    </lineage>
</organism>
<dbReference type="Proteomes" id="UP000807469">
    <property type="component" value="Unassembled WGS sequence"/>
</dbReference>
<reference evidence="1" key="1">
    <citation type="submission" date="2020-11" db="EMBL/GenBank/DDBJ databases">
        <authorList>
            <consortium name="DOE Joint Genome Institute"/>
            <person name="Ahrendt S."/>
            <person name="Riley R."/>
            <person name="Andreopoulos W."/>
            <person name="Labutti K."/>
            <person name="Pangilinan J."/>
            <person name="Ruiz-Duenas F.J."/>
            <person name="Barrasa J.M."/>
            <person name="Sanchez-Garcia M."/>
            <person name="Camarero S."/>
            <person name="Miyauchi S."/>
            <person name="Serrano A."/>
            <person name="Linde D."/>
            <person name="Babiker R."/>
            <person name="Drula E."/>
            <person name="Ayuso-Fernandez I."/>
            <person name="Pacheco R."/>
            <person name="Padilla G."/>
            <person name="Ferreira P."/>
            <person name="Barriuso J."/>
            <person name="Kellner H."/>
            <person name="Castanera R."/>
            <person name="Alfaro M."/>
            <person name="Ramirez L."/>
            <person name="Pisabarro A.G."/>
            <person name="Kuo A."/>
            <person name="Tritt A."/>
            <person name="Lipzen A."/>
            <person name="He G."/>
            <person name="Yan M."/>
            <person name="Ng V."/>
            <person name="Cullen D."/>
            <person name="Martin F."/>
            <person name="Rosso M.-N."/>
            <person name="Henrissat B."/>
            <person name="Hibbett D."/>
            <person name="Martinez A.T."/>
            <person name="Grigoriev I.V."/>
        </authorList>
    </citation>
    <scope>NUCLEOTIDE SEQUENCE</scope>
    <source>
        <strain evidence="1">CIRM-BRFM 674</strain>
    </source>
</reference>
<dbReference type="EMBL" id="MU155134">
    <property type="protein sequence ID" value="KAF9485649.1"/>
    <property type="molecule type" value="Genomic_DNA"/>
</dbReference>
<proteinExistence type="predicted"/>
<accession>A0A9P6D6J4</accession>
<keyword evidence="2" id="KW-1185">Reference proteome</keyword>
<name>A0A9P6D6J4_9AGAR</name>
<evidence type="ECO:0000313" key="1">
    <source>
        <dbReference type="EMBL" id="KAF9485649.1"/>
    </source>
</evidence>
<dbReference type="AlphaFoldDB" id="A0A9P6D6J4"/>
<comment type="caution">
    <text evidence="1">The sequence shown here is derived from an EMBL/GenBank/DDBJ whole genome shotgun (WGS) entry which is preliminary data.</text>
</comment>
<evidence type="ECO:0000313" key="2">
    <source>
        <dbReference type="Proteomes" id="UP000807469"/>
    </source>
</evidence>
<sequence length="367" mass="39773">MAASLTSLSHFSDTGLDASRLESIYWTPCAPSLDLQLDLDLSPTVWNFEYARSREGYNLSLIDISPPLVWRCPNGPVTPTSHAVTEAIASADKGPSTLPSAPPSSALIFSPSLTTPKADPETRNQKAALCEQVILPSNTSNDGGLATTAYRTGKSSINPSCNTKDSCIVSDTEARNGHFTSGSNPLAHSDLPRQSFPYTPSIGQYSLHDFTKSRSCNSKTTSSSANFTSSGSSEFWTHSKDDRLRNSGLLPFLSAALADATSSDIDADIPYSAHPSATSFISLLDSDWSFDEQIVLALLSARITRYREDSEPNMKRYVPTNRFAAIRLAARRISLTRLVATLSEKTTDIAKNCFIKASRWSTAIVRS</sequence>